<dbReference type="EMBL" id="FNED01000001">
    <property type="protein sequence ID" value="SDH99716.1"/>
    <property type="molecule type" value="Genomic_DNA"/>
</dbReference>
<dbReference type="GeneID" id="42308100"/>
<gene>
    <name evidence="7" type="primary">rex</name>
    <name evidence="9" type="ORF">AF333_23535</name>
    <name evidence="10" type="ORF">SAMN04487909_101178</name>
</gene>
<dbReference type="PATRIC" id="fig|47500.12.peg.4650"/>
<dbReference type="NCBIfam" id="NF003996">
    <property type="entry name" value="PRK05472.2-5"/>
    <property type="match status" value="1"/>
</dbReference>
<dbReference type="InterPro" id="IPR058236">
    <property type="entry name" value="Rex_actinobacterial-type"/>
</dbReference>
<evidence type="ECO:0000256" key="2">
    <source>
        <dbReference type="ARBA" id="ARBA00022491"/>
    </source>
</evidence>
<keyword evidence="2 7" id="KW-0678">Repressor</keyword>
<dbReference type="Gene3D" id="3.40.50.720">
    <property type="entry name" value="NAD(P)-binding Rossmann-like Domain"/>
    <property type="match status" value="1"/>
</dbReference>
<dbReference type="HAMAP" id="MF_01131">
    <property type="entry name" value="Rex"/>
    <property type="match status" value="1"/>
</dbReference>
<feature type="DNA-binding region" description="H-T-H motif" evidence="7">
    <location>
        <begin position="16"/>
        <end position="55"/>
    </location>
</feature>
<feature type="domain" description="CoA-binding" evidence="8">
    <location>
        <begin position="79"/>
        <end position="180"/>
    </location>
</feature>
<dbReference type="NCBIfam" id="NF003993">
    <property type="entry name" value="PRK05472.2-2"/>
    <property type="match status" value="1"/>
</dbReference>
<dbReference type="GO" id="GO:0005737">
    <property type="term" value="C:cytoplasm"/>
    <property type="evidence" value="ECO:0007669"/>
    <property type="project" value="UniProtKB-SubCell"/>
</dbReference>
<keyword evidence="6 7" id="KW-0804">Transcription</keyword>
<name>A0A0D1XHU7_ANEMI</name>
<dbReference type="InterPro" id="IPR036291">
    <property type="entry name" value="NAD(P)-bd_dom_sf"/>
</dbReference>
<keyword evidence="11" id="KW-1185">Reference proteome</keyword>
<evidence type="ECO:0000256" key="6">
    <source>
        <dbReference type="ARBA" id="ARBA00023163"/>
    </source>
</evidence>
<dbReference type="NCBIfam" id="NF003989">
    <property type="entry name" value="PRK05472.1-3"/>
    <property type="match status" value="1"/>
</dbReference>
<sequence>MKVPKISEAVVKRLPVYLRYLNSLKVMNVRTVSSQQLGEALDLNPAQIRKDLAYFGEFGRKGIGYEVNYLVEKIKSILKLDRQVNVLLVGAGHLGHAISNYNAYLKDNMKIIAIFDADPMKVGKKIANLIIQPLEELAQAVKEKDIRIGIIAVPADAAQSVADHLVDAGVAGILNFAPTNLRVPEWVRVHDADVTMELHSLAYYL</sequence>
<evidence type="ECO:0000313" key="11">
    <source>
        <dbReference type="Proteomes" id="UP000037269"/>
    </source>
</evidence>
<dbReference type="Gene3D" id="1.10.10.10">
    <property type="entry name" value="Winged helix-like DNA-binding domain superfamily/Winged helix DNA-binding domain"/>
    <property type="match status" value="1"/>
</dbReference>
<dbReference type="PANTHER" id="PTHR35786">
    <property type="entry name" value="REDOX-SENSING TRANSCRIPTIONAL REPRESSOR REX"/>
    <property type="match status" value="1"/>
</dbReference>
<accession>A0A0D1XHU7</accession>
<comment type="function">
    <text evidence="7">Modulates transcription in response to changes in cellular NADH/NAD(+) redox state.</text>
</comment>
<keyword evidence="1 7" id="KW-0963">Cytoplasm</keyword>
<dbReference type="NCBIfam" id="NF003992">
    <property type="entry name" value="PRK05472.2-1"/>
    <property type="match status" value="1"/>
</dbReference>
<dbReference type="GO" id="GO:0051775">
    <property type="term" value="P:response to redox state"/>
    <property type="evidence" value="ECO:0007669"/>
    <property type="project" value="InterPro"/>
</dbReference>
<dbReference type="InterPro" id="IPR009718">
    <property type="entry name" value="Rex_DNA-bd_C_dom"/>
</dbReference>
<dbReference type="Proteomes" id="UP000182836">
    <property type="component" value="Unassembled WGS sequence"/>
</dbReference>
<reference evidence="10 12" key="2">
    <citation type="submission" date="2016-10" db="EMBL/GenBank/DDBJ databases">
        <authorList>
            <person name="de Groot N.N."/>
        </authorList>
    </citation>
    <scope>NUCLEOTIDE SEQUENCE [LARGE SCALE GENOMIC DNA]</scope>
    <source>
        <strain evidence="10 12">DSM 2895</strain>
    </source>
</reference>
<feature type="binding site" evidence="7">
    <location>
        <begin position="90"/>
        <end position="95"/>
    </location>
    <ligand>
        <name>NAD(+)</name>
        <dbReference type="ChEBI" id="CHEBI:57540"/>
    </ligand>
</feature>
<dbReference type="AlphaFoldDB" id="A0A0D1XHU7"/>
<dbReference type="InterPro" id="IPR003781">
    <property type="entry name" value="CoA-bd"/>
</dbReference>
<evidence type="ECO:0000313" key="9">
    <source>
        <dbReference type="EMBL" id="KON97959.1"/>
    </source>
</evidence>
<organism evidence="9 11">
    <name type="scientific">Aneurinibacillus migulanus</name>
    <name type="common">Bacillus migulanus</name>
    <dbReference type="NCBI Taxonomy" id="47500"/>
    <lineage>
        <taxon>Bacteria</taxon>
        <taxon>Bacillati</taxon>
        <taxon>Bacillota</taxon>
        <taxon>Bacilli</taxon>
        <taxon>Bacillales</taxon>
        <taxon>Paenibacillaceae</taxon>
        <taxon>Aneurinibacillus group</taxon>
        <taxon>Aneurinibacillus</taxon>
    </lineage>
</organism>
<dbReference type="Pfam" id="PF06971">
    <property type="entry name" value="Put_DNA-bind_N"/>
    <property type="match status" value="1"/>
</dbReference>
<proteinExistence type="inferred from homology"/>
<evidence type="ECO:0000256" key="7">
    <source>
        <dbReference type="HAMAP-Rule" id="MF_01131"/>
    </source>
</evidence>
<reference evidence="9 11" key="1">
    <citation type="submission" date="2015-07" db="EMBL/GenBank/DDBJ databases">
        <title>Fjat-14205 dsm 2895.</title>
        <authorList>
            <person name="Liu B."/>
            <person name="Wang J."/>
            <person name="Zhu Y."/>
            <person name="Liu G."/>
            <person name="Chen Q."/>
            <person name="Chen Z."/>
            <person name="Lan J."/>
            <person name="Che J."/>
            <person name="Ge C."/>
            <person name="Shi H."/>
            <person name="Pan Z."/>
            <person name="Liu X."/>
        </authorList>
    </citation>
    <scope>NUCLEOTIDE SEQUENCE [LARGE SCALE GENOMIC DNA]</scope>
    <source>
        <strain evidence="9 11">DSM 2895</strain>
    </source>
</reference>
<dbReference type="GO" id="GO:0003677">
    <property type="term" value="F:DNA binding"/>
    <property type="evidence" value="ECO:0007669"/>
    <property type="project" value="UniProtKB-UniRule"/>
</dbReference>
<comment type="subunit">
    <text evidence="7">Homodimer.</text>
</comment>
<dbReference type="SUPFAM" id="SSF51735">
    <property type="entry name" value="NAD(P)-binding Rossmann-fold domains"/>
    <property type="match status" value="1"/>
</dbReference>
<dbReference type="GO" id="GO:0003700">
    <property type="term" value="F:DNA-binding transcription factor activity"/>
    <property type="evidence" value="ECO:0007669"/>
    <property type="project" value="UniProtKB-UniRule"/>
</dbReference>
<evidence type="ECO:0000256" key="1">
    <source>
        <dbReference type="ARBA" id="ARBA00022490"/>
    </source>
</evidence>
<dbReference type="SUPFAM" id="SSF46785">
    <property type="entry name" value="Winged helix' DNA-binding domain"/>
    <property type="match status" value="1"/>
</dbReference>
<dbReference type="GO" id="GO:0045892">
    <property type="term" value="P:negative regulation of DNA-templated transcription"/>
    <property type="evidence" value="ECO:0007669"/>
    <property type="project" value="InterPro"/>
</dbReference>
<dbReference type="OrthoDB" id="9784760at2"/>
<dbReference type="InterPro" id="IPR022876">
    <property type="entry name" value="Tscrpt_rep_Rex"/>
</dbReference>
<dbReference type="STRING" id="47500.AF333_23535"/>
<evidence type="ECO:0000259" key="8">
    <source>
        <dbReference type="SMART" id="SM00881"/>
    </source>
</evidence>
<keyword evidence="3 7" id="KW-0805">Transcription regulation</keyword>
<keyword evidence="4 7" id="KW-0520">NAD</keyword>
<dbReference type="Pfam" id="PF02629">
    <property type="entry name" value="CoA_binding"/>
    <property type="match status" value="1"/>
</dbReference>
<dbReference type="EMBL" id="LGUG01000004">
    <property type="protein sequence ID" value="KON97959.1"/>
    <property type="molecule type" value="Genomic_DNA"/>
</dbReference>
<protein>
    <recommendedName>
        <fullName evidence="7">Redox-sensing transcriptional repressor Rex</fullName>
    </recommendedName>
</protein>
<comment type="similarity">
    <text evidence="7">Belongs to the transcriptional regulatory Rex family.</text>
</comment>
<dbReference type="NCBIfam" id="NF003994">
    <property type="entry name" value="PRK05472.2-3"/>
    <property type="match status" value="1"/>
</dbReference>
<dbReference type="RefSeq" id="WP_043067891.1">
    <property type="nucleotide sequence ID" value="NZ_BJOA01000024.1"/>
</dbReference>
<keyword evidence="5 7" id="KW-0238">DNA-binding</keyword>
<dbReference type="InterPro" id="IPR036390">
    <property type="entry name" value="WH_DNA-bd_sf"/>
</dbReference>
<evidence type="ECO:0000313" key="10">
    <source>
        <dbReference type="EMBL" id="SDH99716.1"/>
    </source>
</evidence>
<dbReference type="InterPro" id="IPR036388">
    <property type="entry name" value="WH-like_DNA-bd_sf"/>
</dbReference>
<dbReference type="SMART" id="SM00881">
    <property type="entry name" value="CoA_binding"/>
    <property type="match status" value="1"/>
</dbReference>
<evidence type="ECO:0000313" key="12">
    <source>
        <dbReference type="Proteomes" id="UP000182836"/>
    </source>
</evidence>
<evidence type="ECO:0000256" key="3">
    <source>
        <dbReference type="ARBA" id="ARBA00023015"/>
    </source>
</evidence>
<dbReference type="PANTHER" id="PTHR35786:SF1">
    <property type="entry name" value="REDOX-SENSING TRANSCRIPTIONAL REPRESSOR REX 1"/>
    <property type="match status" value="1"/>
</dbReference>
<comment type="subcellular location">
    <subcellularLocation>
        <location evidence="7">Cytoplasm</location>
    </subcellularLocation>
</comment>
<evidence type="ECO:0000256" key="5">
    <source>
        <dbReference type="ARBA" id="ARBA00023125"/>
    </source>
</evidence>
<dbReference type="NCBIfam" id="NF003995">
    <property type="entry name" value="PRK05472.2-4"/>
    <property type="match status" value="1"/>
</dbReference>
<evidence type="ECO:0000256" key="4">
    <source>
        <dbReference type="ARBA" id="ARBA00023027"/>
    </source>
</evidence>
<dbReference type="Proteomes" id="UP000037269">
    <property type="component" value="Unassembled WGS sequence"/>
</dbReference>